<name>A0AA37PG66_9PEZI</name>
<dbReference type="GO" id="GO:0047499">
    <property type="term" value="F:calcium-independent phospholipase A2 activity"/>
    <property type="evidence" value="ECO:0007669"/>
    <property type="project" value="TreeGrafter"/>
</dbReference>
<dbReference type="EMBL" id="BQXU01000052">
    <property type="protein sequence ID" value="GKT51710.1"/>
    <property type="molecule type" value="Genomic_DNA"/>
</dbReference>
<dbReference type="RefSeq" id="XP_049134060.1">
    <property type="nucleotide sequence ID" value="XM_049278103.1"/>
</dbReference>
<evidence type="ECO:0000313" key="2">
    <source>
        <dbReference type="EMBL" id="GKT51710.1"/>
    </source>
</evidence>
<organism evidence="2 3">
    <name type="scientific">Colletotrichum spaethianum</name>
    <dbReference type="NCBI Taxonomy" id="700344"/>
    <lineage>
        <taxon>Eukaryota</taxon>
        <taxon>Fungi</taxon>
        <taxon>Dikarya</taxon>
        <taxon>Ascomycota</taxon>
        <taxon>Pezizomycotina</taxon>
        <taxon>Sordariomycetes</taxon>
        <taxon>Hypocreomycetidae</taxon>
        <taxon>Glomerellales</taxon>
        <taxon>Glomerellaceae</taxon>
        <taxon>Colletotrichum</taxon>
        <taxon>Colletotrichum spaethianum species complex</taxon>
    </lineage>
</organism>
<evidence type="ECO:0008006" key="4">
    <source>
        <dbReference type="Google" id="ProtNLM"/>
    </source>
</evidence>
<evidence type="ECO:0000256" key="1">
    <source>
        <dbReference type="SAM" id="MobiDB-lite"/>
    </source>
</evidence>
<keyword evidence="3" id="KW-1185">Reference proteome</keyword>
<accession>A0AA37PG66</accession>
<dbReference type="AlphaFoldDB" id="A0AA37PG66"/>
<proteinExistence type="predicted"/>
<dbReference type="InterPro" id="IPR016035">
    <property type="entry name" value="Acyl_Trfase/lysoPLipase"/>
</dbReference>
<dbReference type="SUPFAM" id="SSF52151">
    <property type="entry name" value="FabD/lysophospholipase-like"/>
    <property type="match status" value="1"/>
</dbReference>
<dbReference type="Gene3D" id="3.40.1090.10">
    <property type="entry name" value="Cytosolic phospholipase A2 catalytic domain"/>
    <property type="match status" value="1"/>
</dbReference>
<dbReference type="GO" id="GO:0016020">
    <property type="term" value="C:membrane"/>
    <property type="evidence" value="ECO:0007669"/>
    <property type="project" value="TreeGrafter"/>
</dbReference>
<evidence type="ECO:0000313" key="3">
    <source>
        <dbReference type="Proteomes" id="UP001055115"/>
    </source>
</evidence>
<dbReference type="GO" id="GO:0019369">
    <property type="term" value="P:arachidonate metabolic process"/>
    <property type="evidence" value="ECO:0007669"/>
    <property type="project" value="TreeGrafter"/>
</dbReference>
<dbReference type="Proteomes" id="UP001055115">
    <property type="component" value="Unassembled WGS sequence"/>
</dbReference>
<dbReference type="PANTHER" id="PTHR24185">
    <property type="entry name" value="CALCIUM-INDEPENDENT PHOSPHOLIPASE A2-GAMMA"/>
    <property type="match status" value="1"/>
</dbReference>
<dbReference type="GeneID" id="73332693"/>
<gene>
    <name evidence="2" type="ORF">ColSpa_11891</name>
</gene>
<protein>
    <recommendedName>
        <fullName evidence="4">PNPLA domain-containing protein</fullName>
    </recommendedName>
</protein>
<reference evidence="2 3" key="1">
    <citation type="submission" date="2022-03" db="EMBL/GenBank/DDBJ databases">
        <title>Genome data of Colletotrichum spp.</title>
        <authorList>
            <person name="Utami Y.D."/>
            <person name="Hiruma K."/>
        </authorList>
    </citation>
    <scope>NUCLEOTIDE SEQUENCE [LARGE SCALE GENOMIC DNA]</scope>
    <source>
        <strain evidence="2 3">MAFF 239500</strain>
    </source>
</reference>
<sequence length="324" mass="36450">MLMGFTEYKVLTASGSGGQVSLWEIYFTPWSIDGLGTFQDGGLVANNPSSIALQEVASLCPETPDPSLLVSAGTGSSREEKQLAREPNGGWRDYFPFRLARAFRTLRSDKNAWQRLVAHKKVGRSGEFFRFDVEFDGPEPPLDSLSSFDDPECDDECTFEGLPALKRLVLCARAELFIFELRASRPYLFSDGGYECCGHIRCRLGAHSESLKEFVSQLARSKAHFRIGGHEVACDFASYPMTRPDGHFFLEVRFRVASLQESLAVCLWETTDEGRNISGSPFTVQQLVRSQKLEQCFGTSDHRTKRCRDDDGDEASRKRPRCRR</sequence>
<comment type="caution">
    <text evidence="2">The sequence shown here is derived from an EMBL/GenBank/DDBJ whole genome shotgun (WGS) entry which is preliminary data.</text>
</comment>
<feature type="region of interest" description="Disordered" evidence="1">
    <location>
        <begin position="302"/>
        <end position="324"/>
    </location>
</feature>
<dbReference type="PANTHER" id="PTHR24185:SF8">
    <property type="entry name" value="PNPLA DOMAIN-CONTAINING PROTEIN"/>
    <property type="match status" value="1"/>
</dbReference>